<evidence type="ECO:0000256" key="2">
    <source>
        <dbReference type="ARBA" id="ARBA00022801"/>
    </source>
</evidence>
<evidence type="ECO:0000259" key="4">
    <source>
        <dbReference type="SMART" id="SM00228"/>
    </source>
</evidence>
<organism evidence="5 6">
    <name type="scientific">Mycolicibacter heraklionensis</name>
    <dbReference type="NCBI Taxonomy" id="512402"/>
    <lineage>
        <taxon>Bacteria</taxon>
        <taxon>Bacillati</taxon>
        <taxon>Actinomycetota</taxon>
        <taxon>Actinomycetes</taxon>
        <taxon>Mycobacteriales</taxon>
        <taxon>Mycobacteriaceae</taxon>
        <taxon>Mycolicibacter</taxon>
    </lineage>
</organism>
<dbReference type="SUPFAM" id="SSF50156">
    <property type="entry name" value="PDZ domain-like"/>
    <property type="match status" value="1"/>
</dbReference>
<dbReference type="SUPFAM" id="SSF50494">
    <property type="entry name" value="Trypsin-like serine proteases"/>
    <property type="match status" value="1"/>
</dbReference>
<dbReference type="InterPro" id="IPR051201">
    <property type="entry name" value="Chloro_Bact_Ser_Proteases"/>
</dbReference>
<dbReference type="Pfam" id="PF13365">
    <property type="entry name" value="Trypsin_2"/>
    <property type="match status" value="1"/>
</dbReference>
<dbReference type="SMART" id="SM00228">
    <property type="entry name" value="PDZ"/>
    <property type="match status" value="1"/>
</dbReference>
<dbReference type="PANTHER" id="PTHR43343:SF3">
    <property type="entry name" value="PROTEASE DO-LIKE 8, CHLOROPLASTIC"/>
    <property type="match status" value="1"/>
</dbReference>
<dbReference type="InterPro" id="IPR001940">
    <property type="entry name" value="Peptidase_S1C"/>
</dbReference>
<dbReference type="Proteomes" id="UP000825008">
    <property type="component" value="Chromosome"/>
</dbReference>
<name>A0A9X7WD07_9MYCO</name>
<evidence type="ECO:0000256" key="3">
    <source>
        <dbReference type="SAM" id="MobiDB-lite"/>
    </source>
</evidence>
<accession>A0A9X7WD07</accession>
<dbReference type="PANTHER" id="PTHR43343">
    <property type="entry name" value="PEPTIDASE S12"/>
    <property type="match status" value="1"/>
</dbReference>
<dbReference type="AlphaFoldDB" id="A0A9X7WD07"/>
<dbReference type="InterPro" id="IPR009003">
    <property type="entry name" value="Peptidase_S1_PA"/>
</dbReference>
<dbReference type="EMBL" id="CP080997">
    <property type="protein sequence ID" value="QZA05970.1"/>
    <property type="molecule type" value="Genomic_DNA"/>
</dbReference>
<reference evidence="5" key="1">
    <citation type="submission" date="2021-08" db="EMBL/GenBank/DDBJ databases">
        <title>Whole genome sequencing of non-tuberculosis mycobacteria type-strains.</title>
        <authorList>
            <person name="Igarashi Y."/>
            <person name="Osugi A."/>
            <person name="Mitarai S."/>
        </authorList>
    </citation>
    <scope>NUCLEOTIDE SEQUENCE</scope>
    <source>
        <strain evidence="5">JCM 30995</strain>
    </source>
</reference>
<dbReference type="InterPro" id="IPR001478">
    <property type="entry name" value="PDZ"/>
</dbReference>
<dbReference type="GO" id="GO:0006508">
    <property type="term" value="P:proteolysis"/>
    <property type="evidence" value="ECO:0007669"/>
    <property type="project" value="UniProtKB-KW"/>
</dbReference>
<protein>
    <submittedName>
        <fullName evidence="5">S1C family serine protease</fullName>
    </submittedName>
</protein>
<keyword evidence="1 5" id="KW-0645">Protease</keyword>
<dbReference type="Gene3D" id="2.30.42.10">
    <property type="match status" value="1"/>
</dbReference>
<dbReference type="PRINTS" id="PR00834">
    <property type="entry name" value="PROTEASES2C"/>
</dbReference>
<evidence type="ECO:0000256" key="1">
    <source>
        <dbReference type="ARBA" id="ARBA00022670"/>
    </source>
</evidence>
<feature type="domain" description="PDZ" evidence="4">
    <location>
        <begin position="251"/>
        <end position="324"/>
    </location>
</feature>
<dbReference type="Pfam" id="PF13180">
    <property type="entry name" value="PDZ_2"/>
    <property type="match status" value="1"/>
</dbReference>
<gene>
    <name evidence="5" type="ORF">K3U94_12895</name>
</gene>
<feature type="region of interest" description="Disordered" evidence="3">
    <location>
        <begin position="340"/>
        <end position="369"/>
    </location>
</feature>
<dbReference type="Gene3D" id="2.40.10.120">
    <property type="match status" value="1"/>
</dbReference>
<keyword evidence="2" id="KW-0378">Hydrolase</keyword>
<proteinExistence type="predicted"/>
<dbReference type="KEGG" id="mher:K3U94_12895"/>
<dbReference type="RefSeq" id="WP_220693968.1">
    <property type="nucleotide sequence ID" value="NZ_CP080997.1"/>
</dbReference>
<sequence length="369" mass="36975">MAGSLVLAAASAAIGAVSVSVIEPAERPHCDARALPVVDLHGSALDQAAARAIPSIIRLDTDASRPSTVGSGIVLTADGLILTSSHVLPARTRTTGPDPLVATFADGRTVPLTIVGTDPVTDVAVVRAEHVSGLSPITLGSSTALRVGQTVAAVGSPLGLESSVTRGVISALHRAVPLLVDSNGRTTVLDTIQTDAATTFGSSGGALIDTNGRLVGLNSLIALPGVGFALPVDPVMRIANELISSGTAAHAWLGVQVKTTSSGTRGAVVIATSPRSPAAAAGLYPGTVITNIDGRVITNAETLVAAIMSKAPGDIVATGYVDSAGTRRTLDTVLDSDLTTRAATDTPGNPPGISALGQGMSRRQPPWSA</sequence>
<dbReference type="GO" id="GO:0004252">
    <property type="term" value="F:serine-type endopeptidase activity"/>
    <property type="evidence" value="ECO:0007669"/>
    <property type="project" value="InterPro"/>
</dbReference>
<evidence type="ECO:0000313" key="6">
    <source>
        <dbReference type="Proteomes" id="UP000825008"/>
    </source>
</evidence>
<dbReference type="InterPro" id="IPR036034">
    <property type="entry name" value="PDZ_sf"/>
</dbReference>
<evidence type="ECO:0000313" key="5">
    <source>
        <dbReference type="EMBL" id="QZA05970.1"/>
    </source>
</evidence>